<feature type="chain" id="PRO_5015095197" evidence="1">
    <location>
        <begin position="19"/>
        <end position="102"/>
    </location>
</feature>
<dbReference type="eggNOG" id="ENOG502R7ED">
    <property type="taxonomic scope" value="Eukaryota"/>
</dbReference>
<keyword evidence="4" id="KW-1185">Reference proteome</keyword>
<reference evidence="2" key="3">
    <citation type="submission" date="2010-09" db="EMBL/GenBank/DDBJ databases">
        <title>Annotation of Gaeumannomyces graminis var. tritici R3-111a-1.</title>
        <authorList>
            <consortium name="The Broad Institute Genome Sequencing Platform"/>
            <person name="Ma L.-J."/>
            <person name="Dead R."/>
            <person name="Young S.K."/>
            <person name="Zeng Q."/>
            <person name="Gargeya S."/>
            <person name="Fitzgerald M."/>
            <person name="Haas B."/>
            <person name="Abouelleil A."/>
            <person name="Alvarado L."/>
            <person name="Arachchi H.M."/>
            <person name="Berlin A."/>
            <person name="Brown A."/>
            <person name="Chapman S.B."/>
            <person name="Chen Z."/>
            <person name="Dunbar C."/>
            <person name="Freedman E."/>
            <person name="Gearin G."/>
            <person name="Gellesch M."/>
            <person name="Goldberg J."/>
            <person name="Griggs A."/>
            <person name="Gujja S."/>
            <person name="Heiman D."/>
            <person name="Howarth C."/>
            <person name="Larson L."/>
            <person name="Lui A."/>
            <person name="MacDonald P.J.P."/>
            <person name="Mehta T."/>
            <person name="Montmayeur A."/>
            <person name="Murphy C."/>
            <person name="Neiman D."/>
            <person name="Pearson M."/>
            <person name="Priest M."/>
            <person name="Roberts A."/>
            <person name="Saif S."/>
            <person name="Shea T."/>
            <person name="Shenoy N."/>
            <person name="Sisk P."/>
            <person name="Stolte C."/>
            <person name="Sykes S."/>
            <person name="Yandava C."/>
            <person name="Wortman J."/>
            <person name="Nusbaum C."/>
            <person name="Birren B."/>
        </authorList>
    </citation>
    <scope>NUCLEOTIDE SEQUENCE</scope>
    <source>
        <strain evidence="2">R3-111a-1</strain>
    </source>
</reference>
<sequence length="102" mass="10705">MKFFAAITALAFAVTVSAQNKPAPAFGGKGNCLFPNGPTCVRNGKKNAQGLVEFIEPANSPATPEQRCCLFPGFCGNGDGGEKCVFAGKEGLKVIVKRRGRK</sequence>
<proteinExistence type="predicted"/>
<evidence type="ECO:0000313" key="2">
    <source>
        <dbReference type="EMBL" id="EJT70825.1"/>
    </source>
</evidence>
<reference evidence="3" key="5">
    <citation type="submission" date="2018-04" db="UniProtKB">
        <authorList>
            <consortium name="EnsemblFungi"/>
        </authorList>
    </citation>
    <scope>IDENTIFICATION</scope>
    <source>
        <strain evidence="3">R3-111a-1</strain>
    </source>
</reference>
<evidence type="ECO:0000313" key="3">
    <source>
        <dbReference type="EnsemblFungi" id="EJT70825"/>
    </source>
</evidence>
<feature type="signal peptide" evidence="1">
    <location>
        <begin position="1"/>
        <end position="18"/>
    </location>
</feature>
<reference evidence="3" key="4">
    <citation type="journal article" date="2015" name="G3 (Bethesda)">
        <title>Genome sequences of three phytopathogenic species of the Magnaporthaceae family of fungi.</title>
        <authorList>
            <person name="Okagaki L.H."/>
            <person name="Nunes C.C."/>
            <person name="Sailsbery J."/>
            <person name="Clay B."/>
            <person name="Brown D."/>
            <person name="John T."/>
            <person name="Oh Y."/>
            <person name="Young N."/>
            <person name="Fitzgerald M."/>
            <person name="Haas B.J."/>
            <person name="Zeng Q."/>
            <person name="Young S."/>
            <person name="Adiconis X."/>
            <person name="Fan L."/>
            <person name="Levin J.Z."/>
            <person name="Mitchell T.K."/>
            <person name="Okubara P.A."/>
            <person name="Farman M.L."/>
            <person name="Kohn L.M."/>
            <person name="Birren B."/>
            <person name="Ma L.-J."/>
            <person name="Dean R.A."/>
        </authorList>
    </citation>
    <scope>NUCLEOTIDE SEQUENCE</scope>
    <source>
        <strain evidence="3">R3-111a-1</strain>
    </source>
</reference>
<dbReference type="HOGENOM" id="CLU_166985_0_0_1"/>
<dbReference type="VEuPathDB" id="FungiDB:GGTG_11848"/>
<name>J3PEC3_GAET3</name>
<reference evidence="4" key="1">
    <citation type="submission" date="2010-07" db="EMBL/GenBank/DDBJ databases">
        <title>The genome sequence of Gaeumannomyces graminis var. tritici strain R3-111a-1.</title>
        <authorList>
            <consortium name="The Broad Institute Genome Sequencing Platform"/>
            <person name="Ma L.-J."/>
            <person name="Dead R."/>
            <person name="Young S."/>
            <person name="Zeng Q."/>
            <person name="Koehrsen M."/>
            <person name="Alvarado L."/>
            <person name="Berlin A."/>
            <person name="Chapman S.B."/>
            <person name="Chen Z."/>
            <person name="Freedman E."/>
            <person name="Gellesch M."/>
            <person name="Goldberg J."/>
            <person name="Griggs A."/>
            <person name="Gujja S."/>
            <person name="Heilman E.R."/>
            <person name="Heiman D."/>
            <person name="Hepburn T."/>
            <person name="Howarth C."/>
            <person name="Jen D."/>
            <person name="Larson L."/>
            <person name="Mehta T."/>
            <person name="Neiman D."/>
            <person name="Pearson M."/>
            <person name="Roberts A."/>
            <person name="Saif S."/>
            <person name="Shea T."/>
            <person name="Shenoy N."/>
            <person name="Sisk P."/>
            <person name="Stolte C."/>
            <person name="Sykes S."/>
            <person name="Walk T."/>
            <person name="White J."/>
            <person name="Yandava C."/>
            <person name="Haas B."/>
            <person name="Nusbaum C."/>
            <person name="Birren B."/>
        </authorList>
    </citation>
    <scope>NUCLEOTIDE SEQUENCE [LARGE SCALE GENOMIC DNA]</scope>
    <source>
        <strain evidence="4">R3-111a-1</strain>
    </source>
</reference>
<organism evidence="2">
    <name type="scientific">Gaeumannomyces tritici (strain R3-111a-1)</name>
    <name type="common">Wheat and barley take-all root rot fungus</name>
    <name type="synonym">Gaeumannomyces graminis var. tritici</name>
    <dbReference type="NCBI Taxonomy" id="644352"/>
    <lineage>
        <taxon>Eukaryota</taxon>
        <taxon>Fungi</taxon>
        <taxon>Dikarya</taxon>
        <taxon>Ascomycota</taxon>
        <taxon>Pezizomycotina</taxon>
        <taxon>Sordariomycetes</taxon>
        <taxon>Sordariomycetidae</taxon>
        <taxon>Magnaporthales</taxon>
        <taxon>Magnaporthaceae</taxon>
        <taxon>Gaeumannomyces</taxon>
    </lineage>
</organism>
<dbReference type="Proteomes" id="UP000006039">
    <property type="component" value="Unassembled WGS sequence"/>
</dbReference>
<dbReference type="RefSeq" id="XP_009228003.1">
    <property type="nucleotide sequence ID" value="XM_009229739.1"/>
</dbReference>
<dbReference type="OrthoDB" id="3476938at2759"/>
<evidence type="ECO:0000313" key="4">
    <source>
        <dbReference type="Proteomes" id="UP000006039"/>
    </source>
</evidence>
<dbReference type="GeneID" id="20352306"/>
<reference evidence="2" key="2">
    <citation type="submission" date="2010-07" db="EMBL/GenBank/DDBJ databases">
        <authorList>
            <consortium name="The Broad Institute Genome Sequencing Platform"/>
            <consortium name="Broad Institute Genome Sequencing Center for Infectious Disease"/>
            <person name="Ma L.-J."/>
            <person name="Dead R."/>
            <person name="Young S."/>
            <person name="Zeng Q."/>
            <person name="Koehrsen M."/>
            <person name="Alvarado L."/>
            <person name="Berlin A."/>
            <person name="Chapman S.B."/>
            <person name="Chen Z."/>
            <person name="Freedman E."/>
            <person name="Gellesch M."/>
            <person name="Goldberg J."/>
            <person name="Griggs A."/>
            <person name="Gujja S."/>
            <person name="Heilman E.R."/>
            <person name="Heiman D."/>
            <person name="Hepburn T."/>
            <person name="Howarth C."/>
            <person name="Jen D."/>
            <person name="Larson L."/>
            <person name="Mehta T."/>
            <person name="Neiman D."/>
            <person name="Pearson M."/>
            <person name="Roberts A."/>
            <person name="Saif S."/>
            <person name="Shea T."/>
            <person name="Shenoy N."/>
            <person name="Sisk P."/>
            <person name="Stolte C."/>
            <person name="Sykes S."/>
            <person name="Walk T."/>
            <person name="White J."/>
            <person name="Yandava C."/>
            <person name="Haas B."/>
            <person name="Nusbaum C."/>
            <person name="Birren B."/>
        </authorList>
    </citation>
    <scope>NUCLEOTIDE SEQUENCE</scope>
    <source>
        <strain evidence="2">R3-111a-1</strain>
    </source>
</reference>
<accession>J3PEC3</accession>
<keyword evidence="1" id="KW-0732">Signal</keyword>
<gene>
    <name evidence="3" type="primary">20352306</name>
    <name evidence="2" type="ORF">GGTG_11848</name>
</gene>
<dbReference type="EnsemblFungi" id="EJT70825">
    <property type="protein sequence ID" value="EJT70825"/>
    <property type="gene ID" value="GGTG_11848"/>
</dbReference>
<dbReference type="EMBL" id="GL385401">
    <property type="protein sequence ID" value="EJT70825.1"/>
    <property type="molecule type" value="Genomic_DNA"/>
</dbReference>
<protein>
    <submittedName>
        <fullName evidence="2 3">Uncharacterized protein</fullName>
    </submittedName>
</protein>
<evidence type="ECO:0000256" key="1">
    <source>
        <dbReference type="SAM" id="SignalP"/>
    </source>
</evidence>
<dbReference type="AlphaFoldDB" id="J3PEC3"/>